<evidence type="ECO:0000313" key="12">
    <source>
        <dbReference type="EMBL" id="KAJ8298397.1"/>
    </source>
</evidence>
<comment type="subcellular location">
    <subcellularLocation>
        <location evidence="1">Membrane</location>
        <topology evidence="1">Multi-pass membrane protein</topology>
    </subcellularLocation>
</comment>
<evidence type="ECO:0000256" key="1">
    <source>
        <dbReference type="ARBA" id="ARBA00004141"/>
    </source>
</evidence>
<protein>
    <recommendedName>
        <fullName evidence="11">Ionotropic glutamate receptor L-glutamate and glycine-binding domain-containing protein</fullName>
    </recommendedName>
</protein>
<dbReference type="EMBL" id="JARBDR010000923">
    <property type="protein sequence ID" value="KAJ8298397.1"/>
    <property type="molecule type" value="Genomic_DNA"/>
</dbReference>
<evidence type="ECO:0000256" key="3">
    <source>
        <dbReference type="ARBA" id="ARBA00022692"/>
    </source>
</evidence>
<keyword evidence="7" id="KW-0675">Receptor</keyword>
<evidence type="ECO:0000256" key="8">
    <source>
        <dbReference type="ARBA" id="ARBA00023180"/>
    </source>
</evidence>
<evidence type="ECO:0000256" key="5">
    <source>
        <dbReference type="ARBA" id="ARBA00023065"/>
    </source>
</evidence>
<comment type="caution">
    <text evidence="12">The sequence shown here is derived from an EMBL/GenBank/DDBJ whole genome shotgun (WGS) entry which is preliminary data.</text>
</comment>
<dbReference type="InterPro" id="IPR019594">
    <property type="entry name" value="Glu/Gly-bd"/>
</dbReference>
<proteinExistence type="predicted"/>
<keyword evidence="6" id="KW-0472">Membrane</keyword>
<keyword evidence="10" id="KW-0407">Ion channel</keyword>
<feature type="domain" description="Ionotropic glutamate receptor L-glutamate and glycine-binding" evidence="11">
    <location>
        <begin position="30"/>
        <end position="94"/>
    </location>
</feature>
<reference evidence="12 13" key="1">
    <citation type="submission" date="2022-12" db="EMBL/GenBank/DDBJ databases">
        <title>Chromosome-level genome of Tegillarca granosa.</title>
        <authorList>
            <person name="Kim J."/>
        </authorList>
    </citation>
    <scope>NUCLEOTIDE SEQUENCE [LARGE SCALE GENOMIC DNA]</scope>
    <source>
        <strain evidence="12">Teg-2019</strain>
        <tissue evidence="12">Adductor muscle</tissue>
    </source>
</reference>
<evidence type="ECO:0000313" key="13">
    <source>
        <dbReference type="Proteomes" id="UP001217089"/>
    </source>
</evidence>
<gene>
    <name evidence="12" type="ORF">KUTeg_024928</name>
</gene>
<dbReference type="Proteomes" id="UP001217089">
    <property type="component" value="Unassembled WGS sequence"/>
</dbReference>
<sequence length="129" mass="14695">MKPRKPIGNRTTPFVLKGRKVKVVMILEPPFTMFVRDRDLRLGKNVFEGFAVDLIAEVAKMLDFDYDIYIVEDGMFGNKQENGEWNGMVGDLLTGNDLNHTIAYFVLDLGDLFMYNAHLQINVPPNTVV</sequence>
<evidence type="ECO:0000256" key="7">
    <source>
        <dbReference type="ARBA" id="ARBA00023170"/>
    </source>
</evidence>
<evidence type="ECO:0000256" key="9">
    <source>
        <dbReference type="ARBA" id="ARBA00023286"/>
    </source>
</evidence>
<dbReference type="SUPFAM" id="SSF53850">
    <property type="entry name" value="Periplasmic binding protein-like II"/>
    <property type="match status" value="1"/>
</dbReference>
<accession>A0ABQ9E3F1</accession>
<keyword evidence="4" id="KW-1133">Transmembrane helix</keyword>
<keyword evidence="9" id="KW-1071">Ligand-gated ion channel</keyword>
<keyword evidence="8" id="KW-0325">Glycoprotein</keyword>
<organism evidence="12 13">
    <name type="scientific">Tegillarca granosa</name>
    <name type="common">Malaysian cockle</name>
    <name type="synonym">Anadara granosa</name>
    <dbReference type="NCBI Taxonomy" id="220873"/>
    <lineage>
        <taxon>Eukaryota</taxon>
        <taxon>Metazoa</taxon>
        <taxon>Spiralia</taxon>
        <taxon>Lophotrochozoa</taxon>
        <taxon>Mollusca</taxon>
        <taxon>Bivalvia</taxon>
        <taxon>Autobranchia</taxon>
        <taxon>Pteriomorphia</taxon>
        <taxon>Arcoida</taxon>
        <taxon>Arcoidea</taxon>
        <taxon>Arcidae</taxon>
        <taxon>Tegillarca</taxon>
    </lineage>
</organism>
<dbReference type="SMART" id="SM00918">
    <property type="entry name" value="Lig_chan-Glu_bd"/>
    <property type="match status" value="1"/>
</dbReference>
<keyword evidence="13" id="KW-1185">Reference proteome</keyword>
<keyword evidence="2" id="KW-0813">Transport</keyword>
<dbReference type="Pfam" id="PF10613">
    <property type="entry name" value="Lig_chan-Glu_bd"/>
    <property type="match status" value="1"/>
</dbReference>
<keyword evidence="5" id="KW-0406">Ion transport</keyword>
<name>A0ABQ9E3F1_TEGGR</name>
<evidence type="ECO:0000256" key="2">
    <source>
        <dbReference type="ARBA" id="ARBA00022448"/>
    </source>
</evidence>
<evidence type="ECO:0000259" key="11">
    <source>
        <dbReference type="SMART" id="SM00918"/>
    </source>
</evidence>
<keyword evidence="3" id="KW-0812">Transmembrane</keyword>
<dbReference type="Gene3D" id="3.40.190.10">
    <property type="entry name" value="Periplasmic binding protein-like II"/>
    <property type="match status" value="1"/>
</dbReference>
<evidence type="ECO:0000256" key="6">
    <source>
        <dbReference type="ARBA" id="ARBA00023136"/>
    </source>
</evidence>
<evidence type="ECO:0000256" key="10">
    <source>
        <dbReference type="ARBA" id="ARBA00023303"/>
    </source>
</evidence>
<evidence type="ECO:0000256" key="4">
    <source>
        <dbReference type="ARBA" id="ARBA00022989"/>
    </source>
</evidence>